<evidence type="ECO:0000313" key="5">
    <source>
        <dbReference type="EMBL" id="CAH1154812.1"/>
    </source>
</evidence>
<keyword evidence="6" id="KW-1185">Reference proteome</keyword>
<proteinExistence type="predicted"/>
<sequence>MRHILLTGPPGIGKTSLVKKIIENMKMSQIECDGFYTEEVRNNNTRIGFDIISLDGNKRAVLARKLQGRNHQQDPNMPSVGQYSVYLDNFEKLALPVFKQPKSLLIIDEIGKMELFSRKFEGHIRKVIIDKNIRIIATVPLIGGPALVKQLKDDPNCDVILVNETNRDKLVAEIIGMLETNK</sequence>
<reference evidence="5" key="2">
    <citation type="submission" date="2022-10" db="EMBL/GenBank/DDBJ databases">
        <authorList>
            <consortium name="ENA_rothamsted_submissions"/>
            <consortium name="culmorum"/>
            <person name="King R."/>
        </authorList>
    </citation>
    <scope>NUCLEOTIDE SEQUENCE</scope>
</reference>
<evidence type="ECO:0000256" key="1">
    <source>
        <dbReference type="ARBA" id="ARBA00022741"/>
    </source>
</evidence>
<keyword evidence="2" id="KW-0378">Hydrolase</keyword>
<keyword evidence="1" id="KW-0547">Nucleotide-binding</keyword>
<dbReference type="Proteomes" id="UP001153737">
    <property type="component" value="Chromosome 17"/>
</dbReference>
<protein>
    <recommendedName>
        <fullName evidence="4">AAA+ ATPase domain-containing protein</fullName>
    </recommendedName>
</protein>
<evidence type="ECO:0000256" key="2">
    <source>
        <dbReference type="ARBA" id="ARBA00022801"/>
    </source>
</evidence>
<accession>A0A9P0DLJ5</accession>
<dbReference type="InterPro" id="IPR003593">
    <property type="entry name" value="AAA+_ATPase"/>
</dbReference>
<evidence type="ECO:0000259" key="4">
    <source>
        <dbReference type="SMART" id="SM00382"/>
    </source>
</evidence>
<gene>
    <name evidence="5" type="ORF">PHAECO_LOCUS5753</name>
</gene>
<name>A0A9P0DLJ5_PHACE</name>
<dbReference type="SMART" id="SM00382">
    <property type="entry name" value="AAA"/>
    <property type="match status" value="1"/>
</dbReference>
<feature type="domain" description="AAA+ ATPase" evidence="4">
    <location>
        <begin position="1"/>
        <end position="158"/>
    </location>
</feature>
<dbReference type="Gene3D" id="3.40.50.300">
    <property type="entry name" value="P-loop containing nucleotide triphosphate hydrolases"/>
    <property type="match status" value="1"/>
</dbReference>
<dbReference type="NCBIfam" id="NF010248">
    <property type="entry name" value="PRK13695.1"/>
    <property type="match status" value="1"/>
</dbReference>
<dbReference type="AlphaFoldDB" id="A0A9P0DLJ5"/>
<dbReference type="GO" id="GO:0005524">
    <property type="term" value="F:ATP binding"/>
    <property type="evidence" value="ECO:0007669"/>
    <property type="project" value="UniProtKB-KW"/>
</dbReference>
<evidence type="ECO:0000256" key="3">
    <source>
        <dbReference type="ARBA" id="ARBA00022840"/>
    </source>
</evidence>
<dbReference type="InterPro" id="IPR004948">
    <property type="entry name" value="Nuc-triphosphatase_THEP1"/>
</dbReference>
<dbReference type="SUPFAM" id="SSF52540">
    <property type="entry name" value="P-loop containing nucleoside triphosphate hydrolases"/>
    <property type="match status" value="1"/>
</dbReference>
<dbReference type="InterPro" id="IPR027417">
    <property type="entry name" value="P-loop_NTPase"/>
</dbReference>
<keyword evidence="3" id="KW-0067">ATP-binding</keyword>
<evidence type="ECO:0000313" key="6">
    <source>
        <dbReference type="Proteomes" id="UP001153737"/>
    </source>
</evidence>
<organism evidence="5 6">
    <name type="scientific">Phaedon cochleariae</name>
    <name type="common">Mustard beetle</name>
    <dbReference type="NCBI Taxonomy" id="80249"/>
    <lineage>
        <taxon>Eukaryota</taxon>
        <taxon>Metazoa</taxon>
        <taxon>Ecdysozoa</taxon>
        <taxon>Arthropoda</taxon>
        <taxon>Hexapoda</taxon>
        <taxon>Insecta</taxon>
        <taxon>Pterygota</taxon>
        <taxon>Neoptera</taxon>
        <taxon>Endopterygota</taxon>
        <taxon>Coleoptera</taxon>
        <taxon>Polyphaga</taxon>
        <taxon>Cucujiformia</taxon>
        <taxon>Chrysomeloidea</taxon>
        <taxon>Chrysomelidae</taxon>
        <taxon>Chrysomelinae</taxon>
        <taxon>Chrysomelini</taxon>
        <taxon>Phaedon</taxon>
    </lineage>
</organism>
<dbReference type="EMBL" id="OU896723">
    <property type="protein sequence ID" value="CAH1154812.1"/>
    <property type="molecule type" value="Genomic_DNA"/>
</dbReference>
<dbReference type="Pfam" id="PF03266">
    <property type="entry name" value="NTPase_1"/>
    <property type="match status" value="1"/>
</dbReference>
<reference evidence="5" key="1">
    <citation type="submission" date="2022-01" db="EMBL/GenBank/DDBJ databases">
        <authorList>
            <person name="King R."/>
        </authorList>
    </citation>
    <scope>NUCLEOTIDE SEQUENCE</scope>
</reference>
<dbReference type="PANTHER" id="PTHR43146">
    <property type="entry name" value="CANCER-RELATED NUCLEOSIDE-TRIPHOSPHATASE"/>
    <property type="match status" value="1"/>
</dbReference>
<dbReference type="OrthoDB" id="446244at2759"/>
<dbReference type="PANTHER" id="PTHR43146:SF1">
    <property type="entry name" value="CANCER-RELATED NUCLEOSIDE-TRIPHOSPHATASE"/>
    <property type="match status" value="1"/>
</dbReference>
<dbReference type="GO" id="GO:0017111">
    <property type="term" value="F:ribonucleoside triphosphate phosphatase activity"/>
    <property type="evidence" value="ECO:0007669"/>
    <property type="project" value="InterPro"/>
</dbReference>